<name>A0A1B2DZB6_9BACL</name>
<evidence type="ECO:0000256" key="4">
    <source>
        <dbReference type="ARBA" id="ARBA00023125"/>
    </source>
</evidence>
<dbReference type="Pfam" id="PF08281">
    <property type="entry name" value="Sigma70_r4_2"/>
    <property type="match status" value="1"/>
</dbReference>
<evidence type="ECO:0000256" key="6">
    <source>
        <dbReference type="SAM" id="Coils"/>
    </source>
</evidence>
<dbReference type="AlphaFoldDB" id="A0A1B2DZB6"/>
<dbReference type="PANTHER" id="PTHR43133">
    <property type="entry name" value="RNA POLYMERASE ECF-TYPE SIGMA FACTO"/>
    <property type="match status" value="1"/>
</dbReference>
<dbReference type="SUPFAM" id="SSF88946">
    <property type="entry name" value="Sigma2 domain of RNA polymerase sigma factors"/>
    <property type="match status" value="1"/>
</dbReference>
<keyword evidence="6" id="KW-0175">Coiled coil</keyword>
<evidence type="ECO:0000259" key="8">
    <source>
        <dbReference type="Pfam" id="PF08281"/>
    </source>
</evidence>
<organism evidence="9">
    <name type="scientific">Paenibacillus ihbetae</name>
    <dbReference type="NCBI Taxonomy" id="1870820"/>
    <lineage>
        <taxon>Bacteria</taxon>
        <taxon>Bacillati</taxon>
        <taxon>Bacillota</taxon>
        <taxon>Bacilli</taxon>
        <taxon>Bacillales</taxon>
        <taxon>Paenibacillaceae</taxon>
        <taxon>Paenibacillus</taxon>
    </lineage>
</organism>
<dbReference type="SUPFAM" id="SSF88659">
    <property type="entry name" value="Sigma3 and sigma4 domains of RNA polymerase sigma factors"/>
    <property type="match status" value="1"/>
</dbReference>
<sequence>MAFDFQFSSLITPFMPILRRYCLQLASGSKWDAEDLLQESLIKLHQSLSRSQDRPITKAYLYQVARSVWIDSYRKQRRQAVLSGDGLPEREYEEDGFLTRETMELLAGRLTAQQTVLVILVDIFSFTAKEAAQLIESTEGAVKEALRRARKRLAKLQAENETSLPPSQPSQPSGSSAWFEGLIHGFQTANPYAIANAYLSISANRIALHQVQRSGQALSFTFRDPDGHLLAFTTRIFLEPVSFSASSSVS</sequence>
<dbReference type="NCBIfam" id="TIGR02937">
    <property type="entry name" value="sigma70-ECF"/>
    <property type="match status" value="1"/>
</dbReference>
<evidence type="ECO:0000313" key="9">
    <source>
        <dbReference type="EMBL" id="ANY73043.1"/>
    </source>
</evidence>
<dbReference type="InterPro" id="IPR013325">
    <property type="entry name" value="RNA_pol_sigma_r2"/>
</dbReference>
<evidence type="ECO:0000256" key="5">
    <source>
        <dbReference type="ARBA" id="ARBA00023163"/>
    </source>
</evidence>
<evidence type="ECO:0000256" key="3">
    <source>
        <dbReference type="ARBA" id="ARBA00023082"/>
    </source>
</evidence>
<keyword evidence="5" id="KW-0804">Transcription</keyword>
<dbReference type="RefSeq" id="WP_099477602.1">
    <property type="nucleotide sequence ID" value="NZ_CP016809.1"/>
</dbReference>
<accession>A0A1B2DZB6</accession>
<dbReference type="EMBL" id="CP016809">
    <property type="protein sequence ID" value="ANY73043.1"/>
    <property type="molecule type" value="Genomic_DNA"/>
</dbReference>
<feature type="domain" description="RNA polymerase sigma factor 70 region 4 type 2" evidence="8">
    <location>
        <begin position="106"/>
        <end position="153"/>
    </location>
</feature>
<dbReference type="Pfam" id="PF04542">
    <property type="entry name" value="Sigma70_r2"/>
    <property type="match status" value="1"/>
</dbReference>
<evidence type="ECO:0000259" key="7">
    <source>
        <dbReference type="Pfam" id="PF04542"/>
    </source>
</evidence>
<dbReference type="Gene3D" id="1.10.10.10">
    <property type="entry name" value="Winged helix-like DNA-binding domain superfamily/Winged helix DNA-binding domain"/>
    <property type="match status" value="1"/>
</dbReference>
<feature type="coiled-coil region" evidence="6">
    <location>
        <begin position="128"/>
        <end position="159"/>
    </location>
</feature>
<dbReference type="GO" id="GO:0016987">
    <property type="term" value="F:sigma factor activity"/>
    <property type="evidence" value="ECO:0007669"/>
    <property type="project" value="UniProtKB-KW"/>
</dbReference>
<proteinExistence type="inferred from homology"/>
<keyword evidence="4" id="KW-0238">DNA-binding</keyword>
<gene>
    <name evidence="9" type="ORF">BBD41_10835</name>
</gene>
<dbReference type="InterPro" id="IPR036388">
    <property type="entry name" value="WH-like_DNA-bd_sf"/>
</dbReference>
<dbReference type="GO" id="GO:0003677">
    <property type="term" value="F:DNA binding"/>
    <property type="evidence" value="ECO:0007669"/>
    <property type="project" value="UniProtKB-KW"/>
</dbReference>
<dbReference type="GO" id="GO:0006352">
    <property type="term" value="P:DNA-templated transcription initiation"/>
    <property type="evidence" value="ECO:0007669"/>
    <property type="project" value="InterPro"/>
</dbReference>
<dbReference type="InterPro" id="IPR014284">
    <property type="entry name" value="RNA_pol_sigma-70_dom"/>
</dbReference>
<keyword evidence="3" id="KW-0731">Sigma factor</keyword>
<reference evidence="9" key="1">
    <citation type="submission" date="2016-08" db="EMBL/GenBank/DDBJ databases">
        <title>Complete Genome Seqeunce of Paenibacillus sp. nov. IHBB 9852 from high altitute lake of Indian trans-Himalayas.</title>
        <authorList>
            <person name="Kiran S."/>
            <person name="Swarnkar M.K."/>
            <person name="Rana A."/>
            <person name="Tewari R."/>
            <person name="Gulati A."/>
        </authorList>
    </citation>
    <scope>NUCLEOTIDE SEQUENCE [LARGE SCALE GENOMIC DNA]</scope>
    <source>
        <strain evidence="9">IHBB 9852</strain>
    </source>
</reference>
<dbReference type="InterPro" id="IPR039425">
    <property type="entry name" value="RNA_pol_sigma-70-like"/>
</dbReference>
<dbReference type="KEGG" id="pib:BBD41_10835"/>
<feature type="domain" description="RNA polymerase sigma-70 region 2" evidence="7">
    <location>
        <begin position="10"/>
        <end position="78"/>
    </location>
</feature>
<comment type="similarity">
    <text evidence="1">Belongs to the sigma-70 factor family. ECF subfamily.</text>
</comment>
<dbReference type="PANTHER" id="PTHR43133:SF8">
    <property type="entry name" value="RNA POLYMERASE SIGMA FACTOR HI_1459-RELATED"/>
    <property type="match status" value="1"/>
</dbReference>
<dbReference type="InterPro" id="IPR007627">
    <property type="entry name" value="RNA_pol_sigma70_r2"/>
</dbReference>
<dbReference type="InterPro" id="IPR013249">
    <property type="entry name" value="RNA_pol_sigma70_r4_t2"/>
</dbReference>
<dbReference type="InterPro" id="IPR013324">
    <property type="entry name" value="RNA_pol_sigma_r3/r4-like"/>
</dbReference>
<evidence type="ECO:0000256" key="1">
    <source>
        <dbReference type="ARBA" id="ARBA00010641"/>
    </source>
</evidence>
<protein>
    <submittedName>
        <fullName evidence="9">RNA polymerase</fullName>
    </submittedName>
</protein>
<keyword evidence="2" id="KW-0805">Transcription regulation</keyword>
<dbReference type="Gene3D" id="1.10.1740.10">
    <property type="match status" value="1"/>
</dbReference>
<evidence type="ECO:0000256" key="2">
    <source>
        <dbReference type="ARBA" id="ARBA00023015"/>
    </source>
</evidence>